<dbReference type="EMBL" id="BSFD01000011">
    <property type="protein sequence ID" value="GLK50160.1"/>
    <property type="molecule type" value="Genomic_DNA"/>
</dbReference>
<reference evidence="3" key="1">
    <citation type="journal article" date="2014" name="Int. J. Syst. Evol. Microbiol.">
        <title>Complete genome of a new Firmicutes species belonging to the dominant human colonic microbiota ('Ruminococcus bicirculans') reveals two chromosomes and a selective capacity to utilize plant glucans.</title>
        <authorList>
            <consortium name="NISC Comparative Sequencing Program"/>
            <person name="Wegmann U."/>
            <person name="Louis P."/>
            <person name="Goesmann A."/>
            <person name="Henrissat B."/>
            <person name="Duncan S.H."/>
            <person name="Flint H.J."/>
        </authorList>
    </citation>
    <scope>NUCLEOTIDE SEQUENCE</scope>
    <source>
        <strain evidence="3">VKM B-1499</strain>
    </source>
</reference>
<evidence type="ECO:0000313" key="4">
    <source>
        <dbReference type="Proteomes" id="UP001143509"/>
    </source>
</evidence>
<gene>
    <name evidence="3" type="ORF">GCM10017620_31340</name>
</gene>
<reference evidence="3" key="2">
    <citation type="submission" date="2023-01" db="EMBL/GenBank/DDBJ databases">
        <authorList>
            <person name="Sun Q."/>
            <person name="Evtushenko L."/>
        </authorList>
    </citation>
    <scope>NUCLEOTIDE SEQUENCE</scope>
    <source>
        <strain evidence="3">VKM B-1499</strain>
    </source>
</reference>
<dbReference type="RefSeq" id="WP_271166313.1">
    <property type="nucleotide sequence ID" value="NZ_BSFD01000011.1"/>
</dbReference>
<evidence type="ECO:0008006" key="5">
    <source>
        <dbReference type="Google" id="ProtNLM"/>
    </source>
</evidence>
<name>A0ABQ5TDM7_9CAUL</name>
<dbReference type="Proteomes" id="UP001143509">
    <property type="component" value="Unassembled WGS sequence"/>
</dbReference>
<organism evidence="3 4">
    <name type="scientific">Brevundimonas intermedia</name>
    <dbReference type="NCBI Taxonomy" id="74315"/>
    <lineage>
        <taxon>Bacteria</taxon>
        <taxon>Pseudomonadati</taxon>
        <taxon>Pseudomonadota</taxon>
        <taxon>Alphaproteobacteria</taxon>
        <taxon>Caulobacterales</taxon>
        <taxon>Caulobacteraceae</taxon>
        <taxon>Brevundimonas</taxon>
    </lineage>
</organism>
<accession>A0ABQ5TDM7</accession>
<evidence type="ECO:0000313" key="3">
    <source>
        <dbReference type="EMBL" id="GLK50160.1"/>
    </source>
</evidence>
<keyword evidence="2" id="KW-0653">Protein transport</keyword>
<evidence type="ECO:0000256" key="1">
    <source>
        <dbReference type="ARBA" id="ARBA00022448"/>
    </source>
</evidence>
<protein>
    <recommendedName>
        <fullName evidence="5">Flagellar assembly protein FliH/Type III secretion system HrpE domain-containing protein</fullName>
    </recommendedName>
</protein>
<keyword evidence="1" id="KW-0813">Transport</keyword>
<dbReference type="InterPro" id="IPR051472">
    <property type="entry name" value="T3SS_Stator/FliH"/>
</dbReference>
<proteinExistence type="predicted"/>
<sequence length="228" mass="23994">MTGVIKSGRTESRPVRALGAVLAAPATLSAASQDAERIAHLSADLAEAMARTRALAEEIDRLARAEQEAFARGVAEGRRLGAAEADARTEERLDQIDRIGHQAALALEEGLAGLETAAVDLAVVALSRLVDDADNRRALVAATVRRAIGALFDGASAVVEVSPEDFPDEGALSLLGRSGPAPVTIRPNAGLSSGDCRVRLDLGELDLGLDHQLHRLRRVLEVFCEGRA</sequence>
<comment type="caution">
    <text evidence="3">The sequence shown here is derived from an EMBL/GenBank/DDBJ whole genome shotgun (WGS) entry which is preliminary data.</text>
</comment>
<keyword evidence="4" id="KW-1185">Reference proteome</keyword>
<dbReference type="PANTHER" id="PTHR34982">
    <property type="entry name" value="YOP PROTEINS TRANSLOCATION PROTEIN L"/>
    <property type="match status" value="1"/>
</dbReference>
<evidence type="ECO:0000256" key="2">
    <source>
        <dbReference type="ARBA" id="ARBA00022927"/>
    </source>
</evidence>
<dbReference type="PANTHER" id="PTHR34982:SF1">
    <property type="entry name" value="FLAGELLAR ASSEMBLY PROTEIN FLIH"/>
    <property type="match status" value="1"/>
</dbReference>